<evidence type="ECO:0000313" key="3">
    <source>
        <dbReference type="Proteomes" id="UP000536711"/>
    </source>
</evidence>
<protein>
    <submittedName>
        <fullName evidence="2">Uncharacterized protein</fullName>
    </submittedName>
</protein>
<proteinExistence type="predicted"/>
<keyword evidence="3" id="KW-1185">Reference proteome</keyword>
<sequence>MKRSLSIIQLSLLITLLPAAIAYGERGIAERMLYWMAYMCEEQTKTFDPSYEYTVAPGCVGSRNGRCSLDELLLHIWAEKPGSHPPDIIKPNGMASSTTIDDVPDKTFNQFEGSLNNAKFNTGADVDGNVDTAKLYPGATDYYDALSKMGRPIGALGSEIAKKLAENPNYRAKAKVKKALTMGRNSAAYVFALRRKDMDIYRATFLRQKLSVPAGVRGGFMPVFTNIDTAKMIGKGKEQTPESIPAIDFDATISAYRNTVPNIEDMLKEQNDAFMNVERTPGEFINKNHLKAAEASRSAMTGCNCQTAIPRELKKKRQLEGIFTRGEALWETDPAAVHWGGPKAARSREMRARRLAGIGMHVKA</sequence>
<keyword evidence="1" id="KW-0732">Signal</keyword>
<gene>
    <name evidence="2" type="ORF">FACUT_7775</name>
</gene>
<reference evidence="2 3" key="1">
    <citation type="submission" date="2020-01" db="EMBL/GenBank/DDBJ databases">
        <title>Identification and distribution of gene clusters putatively required for synthesis of sphingolipid metabolism inhibitors in phylogenetically diverse species of the filamentous fungus Fusarium.</title>
        <authorList>
            <person name="Kim H.-S."/>
            <person name="Busman M."/>
            <person name="Brown D.W."/>
            <person name="Divon H."/>
            <person name="Uhlig S."/>
            <person name="Proctor R.H."/>
        </authorList>
    </citation>
    <scope>NUCLEOTIDE SEQUENCE [LARGE SCALE GENOMIC DNA]</scope>
    <source>
        <strain evidence="2 3">NRRL 13308</strain>
    </source>
</reference>
<organism evidence="2 3">
    <name type="scientific">Fusarium acutatum</name>
    <dbReference type="NCBI Taxonomy" id="78861"/>
    <lineage>
        <taxon>Eukaryota</taxon>
        <taxon>Fungi</taxon>
        <taxon>Dikarya</taxon>
        <taxon>Ascomycota</taxon>
        <taxon>Pezizomycotina</taxon>
        <taxon>Sordariomycetes</taxon>
        <taxon>Hypocreomycetidae</taxon>
        <taxon>Hypocreales</taxon>
        <taxon>Nectriaceae</taxon>
        <taxon>Fusarium</taxon>
        <taxon>Fusarium fujikuroi species complex</taxon>
    </lineage>
</organism>
<comment type="caution">
    <text evidence="2">The sequence shown here is derived from an EMBL/GenBank/DDBJ whole genome shotgun (WGS) entry which is preliminary data.</text>
</comment>
<accession>A0A8H4NK05</accession>
<feature type="signal peptide" evidence="1">
    <location>
        <begin position="1"/>
        <end position="22"/>
    </location>
</feature>
<evidence type="ECO:0000313" key="2">
    <source>
        <dbReference type="EMBL" id="KAF4434716.1"/>
    </source>
</evidence>
<name>A0A8H4NK05_9HYPO</name>
<dbReference type="EMBL" id="JAADJF010000200">
    <property type="protein sequence ID" value="KAF4434716.1"/>
    <property type="molecule type" value="Genomic_DNA"/>
</dbReference>
<dbReference type="Proteomes" id="UP000536711">
    <property type="component" value="Unassembled WGS sequence"/>
</dbReference>
<feature type="chain" id="PRO_5034210061" evidence="1">
    <location>
        <begin position="23"/>
        <end position="364"/>
    </location>
</feature>
<dbReference type="AlphaFoldDB" id="A0A8H4NK05"/>
<dbReference type="OrthoDB" id="5030330at2759"/>
<evidence type="ECO:0000256" key="1">
    <source>
        <dbReference type="SAM" id="SignalP"/>
    </source>
</evidence>